<evidence type="ECO:0000256" key="1">
    <source>
        <dbReference type="SAM" id="Phobius"/>
    </source>
</evidence>
<keyword evidence="1" id="KW-1133">Transmembrane helix</keyword>
<feature type="transmembrane region" description="Helical" evidence="1">
    <location>
        <begin position="135"/>
        <end position="157"/>
    </location>
</feature>
<gene>
    <name evidence="2" type="ORF">LTR69_001541</name>
</gene>
<proteinExistence type="predicted"/>
<keyword evidence="3" id="KW-1185">Reference proteome</keyword>
<keyword evidence="1" id="KW-0812">Transmembrane</keyword>
<evidence type="ECO:0000313" key="3">
    <source>
        <dbReference type="Proteomes" id="UP001345691"/>
    </source>
</evidence>
<organism evidence="2 3">
    <name type="scientific">Exophiala sideris</name>
    <dbReference type="NCBI Taxonomy" id="1016849"/>
    <lineage>
        <taxon>Eukaryota</taxon>
        <taxon>Fungi</taxon>
        <taxon>Dikarya</taxon>
        <taxon>Ascomycota</taxon>
        <taxon>Pezizomycotina</taxon>
        <taxon>Eurotiomycetes</taxon>
        <taxon>Chaetothyriomycetidae</taxon>
        <taxon>Chaetothyriales</taxon>
        <taxon>Herpotrichiellaceae</taxon>
        <taxon>Exophiala</taxon>
    </lineage>
</organism>
<dbReference type="Proteomes" id="UP001345691">
    <property type="component" value="Unassembled WGS sequence"/>
</dbReference>
<dbReference type="PANTHER" id="PTHR43036:SF2">
    <property type="entry name" value="OS04G0481300 PROTEIN"/>
    <property type="match status" value="1"/>
</dbReference>
<protein>
    <submittedName>
        <fullName evidence="2">Uncharacterized protein</fullName>
    </submittedName>
</protein>
<evidence type="ECO:0000313" key="2">
    <source>
        <dbReference type="EMBL" id="KAK5067552.1"/>
    </source>
</evidence>
<keyword evidence="1" id="KW-0472">Membrane</keyword>
<dbReference type="EMBL" id="JAVRRF010000002">
    <property type="protein sequence ID" value="KAK5067552.1"/>
    <property type="molecule type" value="Genomic_DNA"/>
</dbReference>
<sequence>MPVRNYVPAKPDGPFPYSTADLTPMDAGNDAGFYGPARFVTHIDDNAIVNLRGYYDQILPRKGRILDFCSSWISHYPPEIEQAAASGELEVIGTGMNKAELSKNSVLKQWSVQDLNEDPEVRIPGSVEESSEIMFVWYIAFGSLFSILIVFIIFLIVDYFIEYAKRAETENASEAWLRIFHAMSKAKLLPTYPVEMPEIGPKPSETYEMAFLLSKVLLPDLVPSIMDMAEFWADVPLATNIHEMRVTEENAGSVYLVAEIPQNFPPKGLRSLTFSVTSRDQGFTNFEQFRHTYHHSHTWFEVAILPDAEESDTEHEETKTPPLGKWIITNIHADKEWETHTVTWSCNDEDEEIRDIVTSLRPGSKIAITAWARYPAWVNNVRSARIDCQIPAVRKL</sequence>
<dbReference type="PANTHER" id="PTHR43036">
    <property type="entry name" value="OSJNBB0011N17.9 PROTEIN"/>
    <property type="match status" value="1"/>
</dbReference>
<comment type="caution">
    <text evidence="2">The sequence shown here is derived from an EMBL/GenBank/DDBJ whole genome shotgun (WGS) entry which is preliminary data.</text>
</comment>
<accession>A0ABR0JNK6</accession>
<reference evidence="2 3" key="1">
    <citation type="submission" date="2023-08" db="EMBL/GenBank/DDBJ databases">
        <title>Black Yeasts Isolated from many extreme environments.</title>
        <authorList>
            <person name="Coleine C."/>
            <person name="Stajich J.E."/>
            <person name="Selbmann L."/>
        </authorList>
    </citation>
    <scope>NUCLEOTIDE SEQUENCE [LARGE SCALE GENOMIC DNA]</scope>
    <source>
        <strain evidence="2 3">CCFEE 6328</strain>
    </source>
</reference>
<name>A0ABR0JNK6_9EURO</name>